<feature type="non-terminal residue" evidence="2">
    <location>
        <position position="1"/>
    </location>
</feature>
<evidence type="ECO:0000313" key="2">
    <source>
        <dbReference type="EMBL" id="KAF0715548.1"/>
    </source>
</evidence>
<feature type="transmembrane region" description="Helical" evidence="1">
    <location>
        <begin position="6"/>
        <end position="24"/>
    </location>
</feature>
<name>A0A6G0W263_APHCR</name>
<keyword evidence="1" id="KW-1133">Transmembrane helix</keyword>
<keyword evidence="1" id="KW-0472">Membrane</keyword>
<comment type="caution">
    <text evidence="2">The sequence shown here is derived from an EMBL/GenBank/DDBJ whole genome shotgun (WGS) entry which is preliminary data.</text>
</comment>
<evidence type="ECO:0000256" key="1">
    <source>
        <dbReference type="SAM" id="Phobius"/>
    </source>
</evidence>
<gene>
    <name evidence="2" type="ORF">FWK35_00036988</name>
</gene>
<keyword evidence="3" id="KW-1185">Reference proteome</keyword>
<protein>
    <submittedName>
        <fullName evidence="2">Uncharacterized protein</fullName>
    </submittedName>
</protein>
<sequence length="46" mass="5420">KKSGQVGILLCCTLGALWITIIYYKSVRFESNDSYLWYTKNDSERR</sequence>
<proteinExistence type="predicted"/>
<dbReference type="AlphaFoldDB" id="A0A6G0W263"/>
<organism evidence="2 3">
    <name type="scientific">Aphis craccivora</name>
    <name type="common">Cowpea aphid</name>
    <dbReference type="NCBI Taxonomy" id="307492"/>
    <lineage>
        <taxon>Eukaryota</taxon>
        <taxon>Metazoa</taxon>
        <taxon>Ecdysozoa</taxon>
        <taxon>Arthropoda</taxon>
        <taxon>Hexapoda</taxon>
        <taxon>Insecta</taxon>
        <taxon>Pterygota</taxon>
        <taxon>Neoptera</taxon>
        <taxon>Paraneoptera</taxon>
        <taxon>Hemiptera</taxon>
        <taxon>Sternorrhyncha</taxon>
        <taxon>Aphidomorpha</taxon>
        <taxon>Aphidoidea</taxon>
        <taxon>Aphididae</taxon>
        <taxon>Aphidini</taxon>
        <taxon>Aphis</taxon>
        <taxon>Aphis</taxon>
    </lineage>
</organism>
<evidence type="ECO:0000313" key="3">
    <source>
        <dbReference type="Proteomes" id="UP000478052"/>
    </source>
</evidence>
<accession>A0A6G0W263</accession>
<dbReference type="EMBL" id="VUJU01010160">
    <property type="protein sequence ID" value="KAF0715548.1"/>
    <property type="molecule type" value="Genomic_DNA"/>
</dbReference>
<reference evidence="2 3" key="1">
    <citation type="submission" date="2019-08" db="EMBL/GenBank/DDBJ databases">
        <title>Whole genome of Aphis craccivora.</title>
        <authorList>
            <person name="Voronova N.V."/>
            <person name="Shulinski R.S."/>
            <person name="Bandarenka Y.V."/>
            <person name="Zhorov D.G."/>
            <person name="Warner D."/>
        </authorList>
    </citation>
    <scope>NUCLEOTIDE SEQUENCE [LARGE SCALE GENOMIC DNA]</scope>
    <source>
        <strain evidence="2">180601</strain>
        <tissue evidence="2">Whole Body</tissue>
    </source>
</reference>
<keyword evidence="1" id="KW-0812">Transmembrane</keyword>
<dbReference type="Proteomes" id="UP000478052">
    <property type="component" value="Unassembled WGS sequence"/>
</dbReference>